<dbReference type="InterPro" id="IPR006240">
    <property type="entry name" value="CysQ"/>
</dbReference>
<dbReference type="EC" id="3.1.3.7" evidence="9"/>
<dbReference type="GO" id="GO:0050427">
    <property type="term" value="P:3'-phosphoadenosine 5'-phosphosulfate metabolic process"/>
    <property type="evidence" value="ECO:0007669"/>
    <property type="project" value="TreeGrafter"/>
</dbReference>
<comment type="catalytic activity">
    <reaction evidence="1 9">
        <text>adenosine 3',5'-bisphosphate + H2O = AMP + phosphate</text>
        <dbReference type="Rhea" id="RHEA:10040"/>
        <dbReference type="ChEBI" id="CHEBI:15377"/>
        <dbReference type="ChEBI" id="CHEBI:43474"/>
        <dbReference type="ChEBI" id="CHEBI:58343"/>
        <dbReference type="ChEBI" id="CHEBI:456215"/>
        <dbReference type="EC" id="3.1.3.7"/>
    </reaction>
</comment>
<evidence type="ECO:0000256" key="10">
    <source>
        <dbReference type="PIRSR" id="PIRSR600760-2"/>
    </source>
</evidence>
<dbReference type="AlphaFoldDB" id="A0A401XNM8"/>
<evidence type="ECO:0000256" key="3">
    <source>
        <dbReference type="ARBA" id="ARBA00022475"/>
    </source>
</evidence>
<keyword evidence="11" id="KW-0812">Transmembrane</keyword>
<feature type="transmembrane region" description="Helical" evidence="11">
    <location>
        <begin position="101"/>
        <end position="122"/>
    </location>
</feature>
<feature type="binding site" evidence="10">
    <location>
        <position position="88"/>
    </location>
    <ligand>
        <name>Mg(2+)</name>
        <dbReference type="ChEBI" id="CHEBI:18420"/>
        <label>1</label>
        <note>catalytic</note>
    </ligand>
</feature>
<feature type="binding site" evidence="10">
    <location>
        <position position="67"/>
    </location>
    <ligand>
        <name>Mg(2+)</name>
        <dbReference type="ChEBI" id="CHEBI:18420"/>
        <label>1</label>
        <note>catalytic</note>
    </ligand>
</feature>
<dbReference type="EMBL" id="BHZE01000029">
    <property type="protein sequence ID" value="GCD78628.1"/>
    <property type="molecule type" value="Genomic_DNA"/>
</dbReference>
<feature type="binding site" evidence="9">
    <location>
        <position position="89"/>
    </location>
    <ligand>
        <name>Mg(2+)</name>
        <dbReference type="ChEBI" id="CHEBI:18420"/>
        <label>2</label>
    </ligand>
</feature>
<feature type="binding site" evidence="10">
    <location>
        <position position="89"/>
    </location>
    <ligand>
        <name>Mg(2+)</name>
        <dbReference type="ChEBI" id="CHEBI:18420"/>
        <label>1</label>
        <note>catalytic</note>
    </ligand>
</feature>
<evidence type="ECO:0000256" key="2">
    <source>
        <dbReference type="ARBA" id="ARBA00005289"/>
    </source>
</evidence>
<comment type="cofactor">
    <cofactor evidence="9 10">
        <name>Mg(2+)</name>
        <dbReference type="ChEBI" id="CHEBI:18420"/>
    </cofactor>
</comment>
<dbReference type="RefSeq" id="WP_124398681.1">
    <property type="nucleotide sequence ID" value="NZ_BHZE01000029.1"/>
</dbReference>
<dbReference type="PANTHER" id="PTHR43028:SF5">
    <property type="entry name" value="3'(2'),5'-BISPHOSPHATE NUCLEOTIDASE 1"/>
    <property type="match status" value="1"/>
</dbReference>
<evidence type="ECO:0000256" key="4">
    <source>
        <dbReference type="ARBA" id="ARBA00022519"/>
    </source>
</evidence>
<dbReference type="GO" id="GO:0005886">
    <property type="term" value="C:plasma membrane"/>
    <property type="evidence" value="ECO:0007669"/>
    <property type="project" value="UniProtKB-SubCell"/>
</dbReference>
<keyword evidence="7 9" id="KW-0460">Magnesium</keyword>
<feature type="binding site" evidence="10">
    <location>
        <position position="224"/>
    </location>
    <ligand>
        <name>Mg(2+)</name>
        <dbReference type="ChEBI" id="CHEBI:18420"/>
        <label>1</label>
        <note>catalytic</note>
    </ligand>
</feature>
<dbReference type="GO" id="GO:0000103">
    <property type="term" value="P:sulfate assimilation"/>
    <property type="evidence" value="ECO:0007669"/>
    <property type="project" value="TreeGrafter"/>
</dbReference>
<dbReference type="PANTHER" id="PTHR43028">
    <property type="entry name" value="3'(2'),5'-BISPHOSPHATE NUCLEOTIDASE 1"/>
    <property type="match status" value="1"/>
</dbReference>
<dbReference type="HAMAP" id="MF_02095">
    <property type="entry name" value="CysQ"/>
    <property type="match status" value="1"/>
</dbReference>
<dbReference type="GO" id="GO:0008441">
    <property type="term" value="F:3'(2'),5'-bisphosphate nucleotidase activity"/>
    <property type="evidence" value="ECO:0007669"/>
    <property type="project" value="UniProtKB-UniRule"/>
</dbReference>
<dbReference type="GO" id="GO:0046854">
    <property type="term" value="P:phosphatidylinositol phosphate biosynthetic process"/>
    <property type="evidence" value="ECO:0007669"/>
    <property type="project" value="InterPro"/>
</dbReference>
<dbReference type="Gene3D" id="3.30.540.10">
    <property type="entry name" value="Fructose-1,6-Bisphosphatase, subunit A, domain 1"/>
    <property type="match status" value="1"/>
</dbReference>
<dbReference type="PROSITE" id="PS00629">
    <property type="entry name" value="IMP_1"/>
    <property type="match status" value="1"/>
</dbReference>
<dbReference type="Pfam" id="PF00459">
    <property type="entry name" value="Inositol_P"/>
    <property type="match status" value="1"/>
</dbReference>
<dbReference type="InterPro" id="IPR020550">
    <property type="entry name" value="Inositol_monophosphatase_CS"/>
</dbReference>
<feature type="binding site" evidence="9">
    <location>
        <position position="67"/>
    </location>
    <ligand>
        <name>substrate</name>
    </ligand>
</feature>
<dbReference type="InterPro" id="IPR000760">
    <property type="entry name" value="Inositol_monophosphatase-like"/>
</dbReference>
<keyword evidence="11" id="KW-1133">Transmembrane helix</keyword>
<comment type="caution">
    <text evidence="12">The sequence shown here is derived from an EMBL/GenBank/DDBJ whole genome shotgun (WGS) entry which is preliminary data.</text>
</comment>
<feature type="binding site" evidence="9">
    <location>
        <begin position="88"/>
        <end position="91"/>
    </location>
    <ligand>
        <name>substrate</name>
    </ligand>
</feature>
<accession>A0A401XNM8</accession>
<gene>
    <name evidence="9" type="primary">cysQ</name>
    <name evidence="12" type="ORF">JCM31826_21100</name>
</gene>
<evidence type="ECO:0000313" key="13">
    <source>
        <dbReference type="Proteomes" id="UP000286715"/>
    </source>
</evidence>
<feature type="binding site" evidence="9">
    <location>
        <position position="86"/>
    </location>
    <ligand>
        <name>Mg(2+)</name>
        <dbReference type="ChEBI" id="CHEBI:18420"/>
        <label>2</label>
    </ligand>
</feature>
<evidence type="ECO:0000256" key="11">
    <source>
        <dbReference type="SAM" id="Phobius"/>
    </source>
</evidence>
<comment type="function">
    <text evidence="9">Converts adenosine-3',5'-bisphosphate (PAP) to AMP.</text>
</comment>
<dbReference type="InterPro" id="IPR020583">
    <property type="entry name" value="Inositol_monoP_metal-BS"/>
</dbReference>
<proteinExistence type="inferred from homology"/>
<keyword evidence="6 9" id="KW-0378">Hydrolase</keyword>
<evidence type="ECO:0000256" key="5">
    <source>
        <dbReference type="ARBA" id="ARBA00022723"/>
    </source>
</evidence>
<dbReference type="Proteomes" id="UP000286715">
    <property type="component" value="Unassembled WGS sequence"/>
</dbReference>
<evidence type="ECO:0000256" key="6">
    <source>
        <dbReference type="ARBA" id="ARBA00022801"/>
    </source>
</evidence>
<name>A0A401XNM8_9FLAO</name>
<dbReference type="OrthoDB" id="9772456at2"/>
<feature type="binding site" evidence="9">
    <location>
        <position position="67"/>
    </location>
    <ligand>
        <name>Mg(2+)</name>
        <dbReference type="ChEBI" id="CHEBI:18420"/>
        <label>1</label>
    </ligand>
</feature>
<keyword evidence="5 9" id="KW-0479">Metal-binding</keyword>
<dbReference type="CDD" id="cd01638">
    <property type="entry name" value="CysQ"/>
    <property type="match status" value="1"/>
</dbReference>
<evidence type="ECO:0000256" key="7">
    <source>
        <dbReference type="ARBA" id="ARBA00022842"/>
    </source>
</evidence>
<feature type="binding site" evidence="9">
    <location>
        <position position="88"/>
    </location>
    <ligand>
        <name>Mg(2+)</name>
        <dbReference type="ChEBI" id="CHEBI:18420"/>
        <label>1</label>
    </ligand>
</feature>
<reference evidence="12 13" key="1">
    <citation type="submission" date="2018-11" db="EMBL/GenBank/DDBJ databases">
        <title>Schleiferia aggregans sp. nov., a moderately thermophilic heterotrophic bacterium isolated from microbial mats at a terrestrial hot spring.</title>
        <authorList>
            <person name="Iino T."/>
            <person name="Ohkuma M."/>
            <person name="Haruta S."/>
        </authorList>
    </citation>
    <scope>NUCLEOTIDE SEQUENCE [LARGE SCALE GENOMIC DNA]</scope>
    <source>
        <strain evidence="12 13">LA</strain>
    </source>
</reference>
<feature type="binding site" evidence="9">
    <location>
        <position position="86"/>
    </location>
    <ligand>
        <name>Mg(2+)</name>
        <dbReference type="ChEBI" id="CHEBI:18420"/>
        <label>1</label>
    </ligand>
</feature>
<dbReference type="InterPro" id="IPR050725">
    <property type="entry name" value="CysQ/Inositol_MonoPase"/>
</dbReference>
<dbReference type="PROSITE" id="PS00630">
    <property type="entry name" value="IMP_2"/>
    <property type="match status" value="1"/>
</dbReference>
<dbReference type="Gene3D" id="3.40.190.80">
    <property type="match status" value="1"/>
</dbReference>
<feature type="binding site" evidence="9">
    <location>
        <position position="224"/>
    </location>
    <ligand>
        <name>substrate</name>
    </ligand>
</feature>
<dbReference type="PRINTS" id="PR00377">
    <property type="entry name" value="IMPHPHTASES"/>
</dbReference>
<keyword evidence="13" id="KW-1185">Reference proteome</keyword>
<feature type="binding site" evidence="10">
    <location>
        <position position="86"/>
    </location>
    <ligand>
        <name>Mg(2+)</name>
        <dbReference type="ChEBI" id="CHEBI:18420"/>
        <label>1</label>
        <note>catalytic</note>
    </ligand>
</feature>
<evidence type="ECO:0000256" key="9">
    <source>
        <dbReference type="HAMAP-Rule" id="MF_02095"/>
    </source>
</evidence>
<protein>
    <recommendedName>
        <fullName evidence="9">3'(2'),5'-bisphosphate nucleotidase CysQ</fullName>
        <ecNumber evidence="9">3.1.3.7</ecNumber>
    </recommendedName>
    <alternativeName>
        <fullName evidence="9">3'(2'),5-bisphosphonucleoside 3'(2')-phosphohydrolase</fullName>
    </alternativeName>
    <alternativeName>
        <fullName evidence="9">3'-phosphoadenosine 5'-phosphate phosphatase</fullName>
        <shortName evidence="9">PAP phosphatase</shortName>
    </alternativeName>
</protein>
<keyword evidence="4" id="KW-0997">Cell inner membrane</keyword>
<comment type="subcellular location">
    <subcellularLocation>
        <location evidence="9">Cell membrane</location>
        <topology evidence="9">Peripheral membrane protein</topology>
        <orientation evidence="9">Cytoplasmic side</orientation>
    </subcellularLocation>
</comment>
<comment type="similarity">
    <text evidence="2 9">Belongs to the inositol monophosphatase superfamily. CysQ family.</text>
</comment>
<sequence>MREIIKLVKFGLKAASQASRVILDIYYNNDFTISEKIDKTPVTQADVFSDEVIHDVLSETKIPITSEKSESMEDESTCKDVYWLVDPLDGTKEFIKRNGEFCVNIALVINGLPMIGVIAIPVQNTLFWSVAGKGVKKMSVQNWQSMDSNNVQPLPKPKLPIDGEKVVFLRSKSHHSATKTKFHDKLSERFAIENISVGSAIKFTYLAEGKGHIYHRSGPTMEWDTAAGHALLREVGGNIIDLSTEQELIYGKKAARNPEFLATVLPKSLIL</sequence>
<feature type="binding site" evidence="9">
    <location>
        <position position="224"/>
    </location>
    <ligand>
        <name>Mg(2+)</name>
        <dbReference type="ChEBI" id="CHEBI:18420"/>
        <label>2</label>
    </ligand>
</feature>
<evidence type="ECO:0000256" key="8">
    <source>
        <dbReference type="ARBA" id="ARBA00023136"/>
    </source>
</evidence>
<dbReference type="GO" id="GO:0000287">
    <property type="term" value="F:magnesium ion binding"/>
    <property type="evidence" value="ECO:0007669"/>
    <property type="project" value="UniProtKB-UniRule"/>
</dbReference>
<dbReference type="SUPFAM" id="SSF56655">
    <property type="entry name" value="Carbohydrate phosphatase"/>
    <property type="match status" value="1"/>
</dbReference>
<organism evidence="12 13">
    <name type="scientific">Thermaurantimonas aggregans</name>
    <dbReference type="NCBI Taxonomy" id="2173829"/>
    <lineage>
        <taxon>Bacteria</taxon>
        <taxon>Pseudomonadati</taxon>
        <taxon>Bacteroidota</taxon>
        <taxon>Flavobacteriia</taxon>
        <taxon>Flavobacteriales</taxon>
        <taxon>Schleiferiaceae</taxon>
        <taxon>Thermaurantimonas</taxon>
    </lineage>
</organism>
<keyword evidence="3 9" id="KW-1003">Cell membrane</keyword>
<keyword evidence="8 9" id="KW-0472">Membrane</keyword>
<evidence type="ECO:0000256" key="1">
    <source>
        <dbReference type="ARBA" id="ARBA00001625"/>
    </source>
</evidence>
<evidence type="ECO:0000313" key="12">
    <source>
        <dbReference type="EMBL" id="GCD78628.1"/>
    </source>
</evidence>